<dbReference type="EMBL" id="RJSG01000002">
    <property type="protein sequence ID" value="RNL80400.1"/>
    <property type="molecule type" value="Genomic_DNA"/>
</dbReference>
<dbReference type="SUPFAM" id="SSF52540">
    <property type="entry name" value="P-loop containing nucleoside triphosphate hydrolases"/>
    <property type="match status" value="1"/>
</dbReference>
<comment type="caution">
    <text evidence="1">The sequence shown here is derived from an EMBL/GenBank/DDBJ whole genome shotgun (WGS) entry which is preliminary data.</text>
</comment>
<reference evidence="1 2" key="1">
    <citation type="submission" date="2018-11" db="EMBL/GenBank/DDBJ databases">
        <authorList>
            <person name="Li F."/>
        </authorList>
    </citation>
    <scope>NUCLEOTIDE SEQUENCE [LARGE SCALE GENOMIC DNA]</scope>
    <source>
        <strain evidence="1 2">KIS18-7</strain>
    </source>
</reference>
<dbReference type="Proteomes" id="UP000277094">
    <property type="component" value="Unassembled WGS sequence"/>
</dbReference>
<accession>A0A3N0DXR4</accession>
<dbReference type="GO" id="GO:0016740">
    <property type="term" value="F:transferase activity"/>
    <property type="evidence" value="ECO:0007669"/>
    <property type="project" value="UniProtKB-KW"/>
</dbReference>
<name>A0A3N0DXR4_9ACTN</name>
<evidence type="ECO:0000313" key="2">
    <source>
        <dbReference type="Proteomes" id="UP000277094"/>
    </source>
</evidence>
<proteinExistence type="predicted"/>
<protein>
    <submittedName>
        <fullName evidence="1">4-amino-4-deoxy-L-arabinose transferase</fullName>
    </submittedName>
</protein>
<dbReference type="OrthoDB" id="3237545at2"/>
<sequence>MNSRPATLGAGKLICIDGPSGSGKTTLADRLVRLVPATVVHTDQLCPGWDGLPAVPAILSTLLTPLAEGRTGRFREWDWIRDRLAETVEVDPAPVLLIEGLGAGARSIAGWTTTLVWVDAEVGQRRTRAFERDGDYFRDQWAGWAAAEDAYFSAEQVRERADLSFRTG</sequence>
<evidence type="ECO:0000313" key="1">
    <source>
        <dbReference type="EMBL" id="RNL80400.1"/>
    </source>
</evidence>
<dbReference type="AlphaFoldDB" id="A0A3N0DXR4"/>
<organism evidence="1 2">
    <name type="scientific">Nocardioides marmorisolisilvae</name>
    <dbReference type="NCBI Taxonomy" id="1542737"/>
    <lineage>
        <taxon>Bacteria</taxon>
        <taxon>Bacillati</taxon>
        <taxon>Actinomycetota</taxon>
        <taxon>Actinomycetes</taxon>
        <taxon>Propionibacteriales</taxon>
        <taxon>Nocardioidaceae</taxon>
        <taxon>Nocardioides</taxon>
    </lineage>
</organism>
<keyword evidence="2" id="KW-1185">Reference proteome</keyword>
<gene>
    <name evidence="1" type="ORF">EFL95_09545</name>
</gene>
<dbReference type="Gene3D" id="3.40.50.300">
    <property type="entry name" value="P-loop containing nucleotide triphosphate hydrolases"/>
    <property type="match status" value="1"/>
</dbReference>
<dbReference type="InterPro" id="IPR027417">
    <property type="entry name" value="P-loop_NTPase"/>
</dbReference>
<keyword evidence="1" id="KW-0808">Transferase</keyword>